<evidence type="ECO:0000256" key="1">
    <source>
        <dbReference type="ARBA" id="ARBA00022737"/>
    </source>
</evidence>
<dbReference type="InterPro" id="IPR002110">
    <property type="entry name" value="Ankyrin_rpt"/>
</dbReference>
<proteinExistence type="predicted"/>
<accession>A0ABY6UQF6</accession>
<dbReference type="Proteomes" id="UP000766486">
    <property type="component" value="Unassembled WGS sequence"/>
</dbReference>
<dbReference type="PROSITE" id="PS50088">
    <property type="entry name" value="ANK_REPEAT"/>
    <property type="match status" value="1"/>
</dbReference>
<dbReference type="Gene3D" id="1.25.40.20">
    <property type="entry name" value="Ankyrin repeat-containing domain"/>
    <property type="match status" value="1"/>
</dbReference>
<dbReference type="SMART" id="SM00248">
    <property type="entry name" value="ANK"/>
    <property type="match status" value="3"/>
</dbReference>
<dbReference type="Pfam" id="PF12796">
    <property type="entry name" value="Ank_2"/>
    <property type="match status" value="1"/>
</dbReference>
<dbReference type="SUPFAM" id="SSF48403">
    <property type="entry name" value="Ankyrin repeat"/>
    <property type="match status" value="1"/>
</dbReference>
<keyword evidence="1" id="KW-0677">Repeat</keyword>
<evidence type="ECO:0000313" key="5">
    <source>
        <dbReference type="Proteomes" id="UP000766486"/>
    </source>
</evidence>
<dbReference type="PANTHER" id="PTHR24171">
    <property type="entry name" value="ANKYRIN REPEAT DOMAIN-CONTAINING PROTEIN 39-RELATED"/>
    <property type="match status" value="1"/>
</dbReference>
<keyword evidence="2 3" id="KW-0040">ANK repeat</keyword>
<evidence type="ECO:0000313" key="4">
    <source>
        <dbReference type="EMBL" id="VUC32094.1"/>
    </source>
</evidence>
<organism evidence="4 5">
    <name type="scientific">Bionectria ochroleuca</name>
    <name type="common">Gliocladium roseum</name>
    <dbReference type="NCBI Taxonomy" id="29856"/>
    <lineage>
        <taxon>Eukaryota</taxon>
        <taxon>Fungi</taxon>
        <taxon>Dikarya</taxon>
        <taxon>Ascomycota</taxon>
        <taxon>Pezizomycotina</taxon>
        <taxon>Sordariomycetes</taxon>
        <taxon>Hypocreomycetidae</taxon>
        <taxon>Hypocreales</taxon>
        <taxon>Bionectriaceae</taxon>
        <taxon>Clonostachys</taxon>
    </lineage>
</organism>
<gene>
    <name evidence="4" type="ORF">CLO192961_LOCUS320721</name>
</gene>
<sequence length="563" mass="63377">MQPAQSPLLMLPREILDDILLQATRARFYKLPNDSSLRCSRALRLRLVCKTFDELCKLALFKSKILDDFFPSATNSHSISFIKHWPIRRNHDAQRLLHSYLVYRVQSESDPAIHRYVEVRQIAEAICYETEADLHGIISSLCWLGLGIGLGLWWKQRKPEGSSDPSLLSAAAFVGSVRLVKRLLENGNDPTQTDGIFPSSIEAATLAGHGHMLQLFQDSLPDSAELTRDDSNRTRPFLCHYILSDVYHKGKADIQGVVGAAMNGDTDLLEMALYPPSRTDKDSDAYFGYNPRLDASRPGPGDARDSLEGAISCAKNWEIYSRLISLLPPKFIPRLYTIHIRRYAEYGNFDIVKKLLESGCHADGEAGSTNGYAETPLYLAARFGNEDIVDLLLQHGANVEKARLFYHRPLVGAVKCGNINIARKLLLYGAEFYHYDLVQALLSEYEAMVRLLLDQYGEDCLHTSLGSKLANEMSGYGLDSMVDLLYDRGCFQYVDGKIETVCPETGNKQCGLCGFLHEHEQEKSQDEIQPSDQKRKRDLLLRPLQRLKIGFSLSNFNGRFSKS</sequence>
<evidence type="ECO:0000256" key="2">
    <source>
        <dbReference type="ARBA" id="ARBA00023043"/>
    </source>
</evidence>
<keyword evidence="5" id="KW-1185">Reference proteome</keyword>
<dbReference type="InterPro" id="IPR036770">
    <property type="entry name" value="Ankyrin_rpt-contain_sf"/>
</dbReference>
<dbReference type="PROSITE" id="PS50297">
    <property type="entry name" value="ANK_REP_REGION"/>
    <property type="match status" value="1"/>
</dbReference>
<comment type="caution">
    <text evidence="4">The sequence shown here is derived from an EMBL/GenBank/DDBJ whole genome shotgun (WGS) entry which is preliminary data.</text>
</comment>
<protein>
    <recommendedName>
        <fullName evidence="6">F-box domain-containing protein</fullName>
    </recommendedName>
</protein>
<dbReference type="PANTHER" id="PTHR24171:SF9">
    <property type="entry name" value="ANKYRIN REPEAT DOMAIN-CONTAINING PROTEIN 39"/>
    <property type="match status" value="1"/>
</dbReference>
<reference evidence="4 5" key="1">
    <citation type="submission" date="2019-06" db="EMBL/GenBank/DDBJ databases">
        <authorList>
            <person name="Broberg M."/>
        </authorList>
    </citation>
    <scope>NUCLEOTIDE SEQUENCE [LARGE SCALE GENOMIC DNA]</scope>
</reference>
<name>A0ABY6UQF6_BIOOC</name>
<feature type="repeat" description="ANK" evidence="3">
    <location>
        <begin position="372"/>
        <end position="404"/>
    </location>
</feature>
<dbReference type="EMBL" id="CABFNS010000844">
    <property type="protein sequence ID" value="VUC32094.1"/>
    <property type="molecule type" value="Genomic_DNA"/>
</dbReference>
<evidence type="ECO:0008006" key="6">
    <source>
        <dbReference type="Google" id="ProtNLM"/>
    </source>
</evidence>
<evidence type="ECO:0000256" key="3">
    <source>
        <dbReference type="PROSITE-ProRule" id="PRU00023"/>
    </source>
</evidence>